<dbReference type="InterPro" id="IPR025071">
    <property type="entry name" value="DUF3939"/>
</dbReference>
<dbReference type="Pfam" id="PF13075">
    <property type="entry name" value="DUF3939"/>
    <property type="match status" value="1"/>
</dbReference>
<sequence length="153" mass="17557">MFRRKQKKQGRRKAQQEPEVISCSLDDVRQAVNAFADAAGPGISLRTLVSSGNQLDAELLVPYLNGIPDRPFYMSKETFELFEEPDTPRIIDHAQIACDQYFLETGELPLKGSDQTSPISYFKLKNYLREEPPFDLYLHPEDRMVTHRKPAAR</sequence>
<keyword evidence="2" id="KW-1185">Reference proteome</keyword>
<organism evidence="1 2">
    <name type="scientific">Alkalicoccus luteus</name>
    <dbReference type="NCBI Taxonomy" id="1237094"/>
    <lineage>
        <taxon>Bacteria</taxon>
        <taxon>Bacillati</taxon>
        <taxon>Bacillota</taxon>
        <taxon>Bacilli</taxon>
        <taxon>Bacillales</taxon>
        <taxon>Bacillaceae</taxon>
        <taxon>Alkalicoccus</taxon>
    </lineage>
</organism>
<protein>
    <submittedName>
        <fullName evidence="1">DUF3939 domain-containing protein</fullName>
    </submittedName>
</protein>
<reference evidence="1 2" key="1">
    <citation type="submission" date="2020-03" db="EMBL/GenBank/DDBJ databases">
        <title>Assessment of the enzymatic potential of alkaline-tolerant lipase obtained from Bacillus luteus H11 (technogenic soil) for the bioremediation of saline soils contaminated with petroleum substances.</title>
        <authorList>
            <person name="Kalwasinska A."/>
        </authorList>
    </citation>
    <scope>NUCLEOTIDE SEQUENCE [LARGE SCALE GENOMIC DNA]</scope>
    <source>
        <strain evidence="1 2">H11</strain>
    </source>
</reference>
<gene>
    <name evidence="1" type="ORF">HCN83_09405</name>
</gene>
<comment type="caution">
    <text evidence="1">The sequence shown here is derived from an EMBL/GenBank/DDBJ whole genome shotgun (WGS) entry which is preliminary data.</text>
</comment>
<proteinExistence type="predicted"/>
<name>A0A969PQP9_9BACI</name>
<evidence type="ECO:0000313" key="1">
    <source>
        <dbReference type="EMBL" id="NJP37800.1"/>
    </source>
</evidence>
<dbReference type="EMBL" id="JAATHJ010000012">
    <property type="protein sequence ID" value="NJP37800.1"/>
    <property type="molecule type" value="Genomic_DNA"/>
</dbReference>
<evidence type="ECO:0000313" key="2">
    <source>
        <dbReference type="Proteomes" id="UP000752012"/>
    </source>
</evidence>
<accession>A0A969PQP9</accession>
<dbReference type="AlphaFoldDB" id="A0A969PQP9"/>
<dbReference type="Proteomes" id="UP000752012">
    <property type="component" value="Unassembled WGS sequence"/>
</dbReference>
<dbReference type="RefSeq" id="WP_168006664.1">
    <property type="nucleotide sequence ID" value="NZ_JAATHJ010000012.1"/>
</dbReference>